<evidence type="ECO:0000313" key="11">
    <source>
        <dbReference type="EMBL" id="JAG65810.1"/>
    </source>
</evidence>
<organism evidence="11">
    <name type="scientific">Lygus hesperus</name>
    <name type="common">Western plant bug</name>
    <dbReference type="NCBI Taxonomy" id="30085"/>
    <lineage>
        <taxon>Eukaryota</taxon>
        <taxon>Metazoa</taxon>
        <taxon>Ecdysozoa</taxon>
        <taxon>Arthropoda</taxon>
        <taxon>Hexapoda</taxon>
        <taxon>Insecta</taxon>
        <taxon>Pterygota</taxon>
        <taxon>Neoptera</taxon>
        <taxon>Paraneoptera</taxon>
        <taxon>Hemiptera</taxon>
        <taxon>Heteroptera</taxon>
        <taxon>Panheteroptera</taxon>
        <taxon>Cimicomorpha</taxon>
        <taxon>Miridae</taxon>
        <taxon>Mirini</taxon>
        <taxon>Lygus</taxon>
    </lineage>
</organism>
<name>A0A0K8TK44_LYGHE</name>
<proteinExistence type="inferred from homology"/>
<dbReference type="InterPro" id="IPR050249">
    <property type="entry name" value="Pseudomonas-type_ThrB"/>
</dbReference>
<dbReference type="SUPFAM" id="SSF56112">
    <property type="entry name" value="Protein kinase-like (PK-like)"/>
    <property type="match status" value="1"/>
</dbReference>
<keyword evidence="4" id="KW-0808">Transferase</keyword>
<comment type="function">
    <text evidence="7">Catalyzes the GTP-dependent phosphorylation of 5-hydroxy-L-lysine.</text>
</comment>
<evidence type="ECO:0000256" key="2">
    <source>
        <dbReference type="ARBA" id="ARBA00006219"/>
    </source>
</evidence>
<evidence type="ECO:0000256" key="4">
    <source>
        <dbReference type="ARBA" id="ARBA00022679"/>
    </source>
</evidence>
<evidence type="ECO:0000259" key="10">
    <source>
        <dbReference type="Pfam" id="PF01636"/>
    </source>
</evidence>
<comment type="similarity">
    <text evidence="2">Belongs to the aminoglycoside phosphotransferase family.</text>
</comment>
<reference evidence="11" key="1">
    <citation type="submission" date="2014-09" db="EMBL/GenBank/DDBJ databases">
        <authorList>
            <person name="Magalhaes I.L.F."/>
            <person name="Oliveira U."/>
            <person name="Santos F.R."/>
            <person name="Vidigal T.H.D.A."/>
            <person name="Brescovit A.D."/>
            <person name="Santos A.J."/>
        </authorList>
    </citation>
    <scope>NUCLEOTIDE SEQUENCE</scope>
</reference>
<accession>A0A0K8TK44</accession>
<comment type="subcellular location">
    <subcellularLocation>
        <location evidence="1">Cytoplasm</location>
    </subcellularLocation>
</comment>
<keyword evidence="5" id="KW-0418">Kinase</keyword>
<dbReference type="Gene3D" id="3.90.1200.10">
    <property type="match status" value="1"/>
</dbReference>
<dbReference type="GO" id="GO:0047992">
    <property type="term" value="F:hydroxylysine kinase activity"/>
    <property type="evidence" value="ECO:0007669"/>
    <property type="project" value="UniProtKB-EC"/>
</dbReference>
<evidence type="ECO:0000256" key="6">
    <source>
        <dbReference type="ARBA" id="ARBA00036820"/>
    </source>
</evidence>
<evidence type="ECO:0000256" key="9">
    <source>
        <dbReference type="ARBA" id="ARBA00040505"/>
    </source>
</evidence>
<evidence type="ECO:0000256" key="8">
    <source>
        <dbReference type="ARBA" id="ARBA00038873"/>
    </source>
</evidence>
<dbReference type="PANTHER" id="PTHR21064:SF1">
    <property type="entry name" value="HYDROXYLYSINE KINASE"/>
    <property type="match status" value="1"/>
</dbReference>
<dbReference type="EC" id="2.7.1.81" evidence="8"/>
<dbReference type="Gene3D" id="3.30.200.20">
    <property type="entry name" value="Phosphorylase Kinase, domain 1"/>
    <property type="match status" value="1"/>
</dbReference>
<feature type="domain" description="Aminoglycoside phosphotransferase" evidence="10">
    <location>
        <begin position="29"/>
        <end position="248"/>
    </location>
</feature>
<evidence type="ECO:0000256" key="5">
    <source>
        <dbReference type="ARBA" id="ARBA00022777"/>
    </source>
</evidence>
<dbReference type="PANTHER" id="PTHR21064">
    <property type="entry name" value="AMINOGLYCOSIDE PHOSPHOTRANSFERASE DOMAIN-CONTAINING PROTEIN-RELATED"/>
    <property type="match status" value="1"/>
</dbReference>
<dbReference type="InterPro" id="IPR011009">
    <property type="entry name" value="Kinase-like_dom_sf"/>
</dbReference>
<dbReference type="Pfam" id="PF01636">
    <property type="entry name" value="APH"/>
    <property type="match status" value="1"/>
</dbReference>
<evidence type="ECO:0000256" key="1">
    <source>
        <dbReference type="ARBA" id="ARBA00004496"/>
    </source>
</evidence>
<keyword evidence="3" id="KW-0963">Cytoplasm</keyword>
<dbReference type="EMBL" id="GBRD01000011">
    <property type="protein sequence ID" value="JAG65810.1"/>
    <property type="molecule type" value="Transcribed_RNA"/>
</dbReference>
<evidence type="ECO:0000256" key="7">
    <source>
        <dbReference type="ARBA" id="ARBA00037368"/>
    </source>
</evidence>
<protein>
    <recommendedName>
        <fullName evidence="9">Hydroxylysine kinase</fullName>
        <ecNumber evidence="8">2.7.1.81</ecNumber>
    </recommendedName>
</protein>
<evidence type="ECO:0000256" key="3">
    <source>
        <dbReference type="ARBA" id="ARBA00022490"/>
    </source>
</evidence>
<dbReference type="AlphaFoldDB" id="A0A0K8TK44"/>
<dbReference type="GO" id="GO:0005737">
    <property type="term" value="C:cytoplasm"/>
    <property type="evidence" value="ECO:0007669"/>
    <property type="project" value="UniProtKB-SubCell"/>
</dbReference>
<dbReference type="FunFam" id="3.30.200.20:FF:000549">
    <property type="entry name" value="hydroxylysine kinase"/>
    <property type="match status" value="1"/>
</dbReference>
<dbReference type="InterPro" id="IPR002575">
    <property type="entry name" value="Aminoglycoside_PTrfase"/>
</dbReference>
<sequence length="335" mass="37820">MIRAAASESDVRSRIARLYPLEVLKIKQLEGYDDLNFYLECRSEDDDVTYKYVCKVVNNQDSQKPEIIEAQNRLMEHLGKKGISVPEPVPNNWLQYFSLETFGETKHLIRLLTYVDGSKLNDCSPSTELYFNVGDFTGRIYSALKGYKDDDLTMRKSPWMLSSVPDLHQFLRSVQNEQHQELARTAVQDFEDKVVPAIPELEKGVMHGDINEHNILARDTSIVGLIDFGDNCWGPVIFEIALCLAYMCLHSNDISTGKHVLAGYQIHRPLTSIENKIIKSCVCARLAQSLVLGCHSALEDQGNAYILSSQKNGWPILTQLSALDDTHIAALWGLE</sequence>
<comment type="catalytic activity">
    <reaction evidence="6">
        <text>(5R)-5-hydroxy-L-lysine + GTP = (5R)-5-phosphooxy-L-lysine + GDP + H(+)</text>
        <dbReference type="Rhea" id="RHEA:19049"/>
        <dbReference type="ChEBI" id="CHEBI:15378"/>
        <dbReference type="ChEBI" id="CHEBI:37565"/>
        <dbReference type="ChEBI" id="CHEBI:57882"/>
        <dbReference type="ChEBI" id="CHEBI:58189"/>
        <dbReference type="ChEBI" id="CHEBI:58357"/>
        <dbReference type="EC" id="2.7.1.81"/>
    </reaction>
</comment>